<evidence type="ECO:0000256" key="1">
    <source>
        <dbReference type="ARBA" id="ARBA00005724"/>
    </source>
</evidence>
<dbReference type="PANTHER" id="PTHR20959:SF1">
    <property type="entry name" value="TRANSPORT AND GOLGI ORGANIZATION PROTEIN 6 HOMOLOG"/>
    <property type="match status" value="1"/>
</dbReference>
<gene>
    <name evidence="3" type="ORF">AB6A40_004563</name>
</gene>
<dbReference type="SUPFAM" id="SSF48371">
    <property type="entry name" value="ARM repeat"/>
    <property type="match status" value="1"/>
</dbReference>
<dbReference type="InterPro" id="IPR019451">
    <property type="entry name" value="Rtp1_C1"/>
</dbReference>
<dbReference type="EMBL" id="JBGFUD010002666">
    <property type="protein sequence ID" value="MFH4977854.1"/>
    <property type="molecule type" value="Genomic_DNA"/>
</dbReference>
<reference evidence="3 4" key="1">
    <citation type="submission" date="2024-08" db="EMBL/GenBank/DDBJ databases">
        <title>Gnathostoma spinigerum genome.</title>
        <authorList>
            <person name="Gonzalez-Bertolin B."/>
            <person name="Monzon S."/>
            <person name="Zaballos A."/>
            <person name="Jimenez P."/>
            <person name="Dekumyoy P."/>
            <person name="Varona S."/>
            <person name="Cuesta I."/>
            <person name="Sumanam S."/>
            <person name="Adisakwattana P."/>
            <person name="Gasser R.B."/>
            <person name="Hernandez-Gonzalez A."/>
            <person name="Young N.D."/>
            <person name="Perteguer M.J."/>
        </authorList>
    </citation>
    <scope>NUCLEOTIDE SEQUENCE [LARGE SCALE GENOMIC DNA]</scope>
    <source>
        <strain evidence="3">AL3</strain>
        <tissue evidence="3">Liver</tissue>
    </source>
</reference>
<sequence length="614" mass="69365">FTSGLITIIRCVLTGISDENERATFILFQVIRDRRHLPRFHIGIKPRRLVQEISGKGEGTPDDTSHMRYGSISLTEEPKSNASAIDDAARLDEIILAVIETINSLSQEERQLWTIRVLTKCVDRWRNSFTYKAENYEHACRFVPVCHEGETDPLMLNDDESNLKVQYLMAQMQCLLSDMDFSSTASLVSIADVAQVLLESSIKRIKEKIDRLSTVDVLCAPTPDDQELISTEIKTIEMAVAVVGGIIINGKMDNETKHSLSLVASNLTTLVMLADQYGETYCKDITLIAESCNQLLEVLQSVNILPVSSCGPSSPRSLLSSNPVTLSEHKQEIDRFSKICRDLDDPLEPVQGHALIVLSQAIRKRDENVICYLNQHSDIMDRLISKLMNKDSYVYLLAINTMAELAYWSRDFFDQLVDFFVEPSEKLKHIMKENKELELSDMEISTFLVIQRVKIGEALAKVCRSLGDMAPWHFNRIIGPLLACFYNSSDEQFKASSLSAISDLIIACQGRSIGAYLRELLSIVDSLLKLSKDSIVRRAVMTLLRAIIVTHSTDILEELSSELRDIHRLLKQLLRSDRDETVRLYAELCLIDIKEQMDKSVLDASDSLQRKVNI</sequence>
<evidence type="ECO:0000259" key="2">
    <source>
        <dbReference type="Pfam" id="PF10363"/>
    </source>
</evidence>
<evidence type="ECO:0000313" key="3">
    <source>
        <dbReference type="EMBL" id="MFH4977854.1"/>
    </source>
</evidence>
<evidence type="ECO:0000313" key="4">
    <source>
        <dbReference type="Proteomes" id="UP001608902"/>
    </source>
</evidence>
<feature type="domain" description="RNA polymerase II assembly factor Rtp1 C-terminal" evidence="2">
    <location>
        <begin position="336"/>
        <end position="469"/>
    </location>
</feature>
<dbReference type="Proteomes" id="UP001608902">
    <property type="component" value="Unassembled WGS sequence"/>
</dbReference>
<name>A0ABD6EKI7_9BILA</name>
<dbReference type="InterPro" id="IPR039600">
    <property type="entry name" value="TANGO6/Rtp1"/>
</dbReference>
<dbReference type="InterPro" id="IPR016024">
    <property type="entry name" value="ARM-type_fold"/>
</dbReference>
<organism evidence="3 4">
    <name type="scientific">Gnathostoma spinigerum</name>
    <dbReference type="NCBI Taxonomy" id="75299"/>
    <lineage>
        <taxon>Eukaryota</taxon>
        <taxon>Metazoa</taxon>
        <taxon>Ecdysozoa</taxon>
        <taxon>Nematoda</taxon>
        <taxon>Chromadorea</taxon>
        <taxon>Rhabditida</taxon>
        <taxon>Spirurina</taxon>
        <taxon>Gnathostomatomorpha</taxon>
        <taxon>Gnathostomatoidea</taxon>
        <taxon>Gnathostomatidae</taxon>
        <taxon>Gnathostoma</taxon>
    </lineage>
</organism>
<dbReference type="Gene3D" id="1.25.10.10">
    <property type="entry name" value="Leucine-rich Repeat Variant"/>
    <property type="match status" value="1"/>
</dbReference>
<keyword evidence="4" id="KW-1185">Reference proteome</keyword>
<dbReference type="InterPro" id="IPR011989">
    <property type="entry name" value="ARM-like"/>
</dbReference>
<comment type="caution">
    <text evidence="3">The sequence shown here is derived from an EMBL/GenBank/DDBJ whole genome shotgun (WGS) entry which is preliminary data.</text>
</comment>
<accession>A0ABD6EKI7</accession>
<dbReference type="PANTHER" id="PTHR20959">
    <property type="entry name" value="TRANSPORT AND GOLGI ORGANIZATION PROTEIN 6 FAMILY MEMBER"/>
    <property type="match status" value="1"/>
</dbReference>
<proteinExistence type="inferred from homology"/>
<comment type="similarity">
    <text evidence="1">Belongs to the Tango6 family.</text>
</comment>
<protein>
    <recommendedName>
        <fullName evidence="2">RNA polymerase II assembly factor Rtp1 C-terminal domain-containing protein</fullName>
    </recommendedName>
</protein>
<dbReference type="AlphaFoldDB" id="A0ABD6EKI7"/>
<feature type="non-terminal residue" evidence="3">
    <location>
        <position position="1"/>
    </location>
</feature>
<dbReference type="Pfam" id="PF10363">
    <property type="entry name" value="RTP1_C1"/>
    <property type="match status" value="1"/>
</dbReference>